<protein>
    <submittedName>
        <fullName evidence="4">Glycine cleavage system P protein</fullName>
    </submittedName>
</protein>
<feature type="non-terminal residue" evidence="4">
    <location>
        <position position="1"/>
    </location>
</feature>
<keyword evidence="1" id="KW-0663">Pyridoxal phosphate</keyword>
<dbReference type="Pfam" id="PF21478">
    <property type="entry name" value="GcvP2_C"/>
    <property type="match status" value="1"/>
</dbReference>
<keyword evidence="2" id="KW-0732">Signal</keyword>
<dbReference type="OrthoDB" id="6369094at2759"/>
<dbReference type="InterPro" id="IPR015424">
    <property type="entry name" value="PyrdxlP-dep_Trfase"/>
</dbReference>
<dbReference type="InterPro" id="IPR015422">
    <property type="entry name" value="PyrdxlP-dep_Trfase_small"/>
</dbReference>
<dbReference type="GO" id="GO:0005960">
    <property type="term" value="C:glycine cleavage complex"/>
    <property type="evidence" value="ECO:0007669"/>
    <property type="project" value="TreeGrafter"/>
</dbReference>
<dbReference type="GO" id="GO:0004375">
    <property type="term" value="F:glycine dehydrogenase (decarboxylating) activity"/>
    <property type="evidence" value="ECO:0007669"/>
    <property type="project" value="InterPro"/>
</dbReference>
<sequence>LSTTPLSITIYIALIIGFHAPTMSWPVSGCLMIEPTESESLTELDRYCDALICIRNEIRDIEERRIDWDDNPVKRSPHTLAKYSTQTGNRPYSREIAAFSR</sequence>
<dbReference type="InterPro" id="IPR049316">
    <property type="entry name" value="GDC-P_C"/>
</dbReference>
<dbReference type="InterPro" id="IPR020581">
    <property type="entry name" value="GDC_P"/>
</dbReference>
<accession>A0A7T8HFF1</accession>
<dbReference type="GO" id="GO:0016594">
    <property type="term" value="F:glycine binding"/>
    <property type="evidence" value="ECO:0007669"/>
    <property type="project" value="TreeGrafter"/>
</dbReference>
<evidence type="ECO:0000256" key="2">
    <source>
        <dbReference type="SAM" id="SignalP"/>
    </source>
</evidence>
<dbReference type="PANTHER" id="PTHR11773">
    <property type="entry name" value="GLYCINE DEHYDROGENASE, DECARBOXYLATING"/>
    <property type="match status" value="1"/>
</dbReference>
<keyword evidence="5" id="KW-1185">Reference proteome</keyword>
<reference evidence="5" key="1">
    <citation type="submission" date="2021-01" db="EMBL/GenBank/DDBJ databases">
        <title>Caligus Genome Assembly.</title>
        <authorList>
            <person name="Gallardo-Escarate C."/>
        </authorList>
    </citation>
    <scope>NUCLEOTIDE SEQUENCE [LARGE SCALE GENOMIC DNA]</scope>
</reference>
<feature type="chain" id="PRO_5031219563" evidence="2">
    <location>
        <begin position="25"/>
        <end position="101"/>
    </location>
</feature>
<dbReference type="PANTHER" id="PTHR11773:SF1">
    <property type="entry name" value="GLYCINE DEHYDROGENASE (DECARBOXYLATING), MITOCHONDRIAL"/>
    <property type="match status" value="1"/>
</dbReference>
<evidence type="ECO:0000313" key="4">
    <source>
        <dbReference type="EMBL" id="QQP48922.1"/>
    </source>
</evidence>
<feature type="domain" description="Glycine dehydrogenase C-terminal" evidence="3">
    <location>
        <begin position="17"/>
        <end position="78"/>
    </location>
</feature>
<dbReference type="Proteomes" id="UP000595437">
    <property type="component" value="Chromosome 6"/>
</dbReference>
<dbReference type="AlphaFoldDB" id="A0A7T8HFF1"/>
<evidence type="ECO:0000259" key="3">
    <source>
        <dbReference type="Pfam" id="PF21478"/>
    </source>
</evidence>
<dbReference type="SUPFAM" id="SSF53383">
    <property type="entry name" value="PLP-dependent transferases"/>
    <property type="match status" value="1"/>
</dbReference>
<name>A0A7T8HFF1_CALRO</name>
<gene>
    <name evidence="4" type="ORF">FKW44_009397</name>
</gene>
<organism evidence="4 5">
    <name type="scientific">Caligus rogercresseyi</name>
    <name type="common">Sea louse</name>
    <dbReference type="NCBI Taxonomy" id="217165"/>
    <lineage>
        <taxon>Eukaryota</taxon>
        <taxon>Metazoa</taxon>
        <taxon>Ecdysozoa</taxon>
        <taxon>Arthropoda</taxon>
        <taxon>Crustacea</taxon>
        <taxon>Multicrustacea</taxon>
        <taxon>Hexanauplia</taxon>
        <taxon>Copepoda</taxon>
        <taxon>Siphonostomatoida</taxon>
        <taxon>Caligidae</taxon>
        <taxon>Caligus</taxon>
    </lineage>
</organism>
<proteinExistence type="predicted"/>
<evidence type="ECO:0000313" key="5">
    <source>
        <dbReference type="Proteomes" id="UP000595437"/>
    </source>
</evidence>
<dbReference type="GO" id="GO:0030170">
    <property type="term" value="F:pyridoxal phosphate binding"/>
    <property type="evidence" value="ECO:0007669"/>
    <property type="project" value="TreeGrafter"/>
</dbReference>
<feature type="non-terminal residue" evidence="4">
    <location>
        <position position="101"/>
    </location>
</feature>
<dbReference type="GO" id="GO:0019464">
    <property type="term" value="P:glycine decarboxylation via glycine cleavage system"/>
    <property type="evidence" value="ECO:0007669"/>
    <property type="project" value="TreeGrafter"/>
</dbReference>
<evidence type="ECO:0000256" key="1">
    <source>
        <dbReference type="ARBA" id="ARBA00022898"/>
    </source>
</evidence>
<dbReference type="GO" id="GO:0005739">
    <property type="term" value="C:mitochondrion"/>
    <property type="evidence" value="ECO:0007669"/>
    <property type="project" value="TreeGrafter"/>
</dbReference>
<dbReference type="EMBL" id="CP045895">
    <property type="protein sequence ID" value="QQP48922.1"/>
    <property type="molecule type" value="Genomic_DNA"/>
</dbReference>
<feature type="signal peptide" evidence="2">
    <location>
        <begin position="1"/>
        <end position="24"/>
    </location>
</feature>
<dbReference type="Gene3D" id="3.90.1150.10">
    <property type="entry name" value="Aspartate Aminotransferase, domain 1"/>
    <property type="match status" value="1"/>
</dbReference>